<reference evidence="2 3" key="1">
    <citation type="submission" date="2023-07" db="EMBL/GenBank/DDBJ databases">
        <title>Sequencing the genomes of 1000 actinobacteria strains.</title>
        <authorList>
            <person name="Klenk H.-P."/>
        </authorList>
    </citation>
    <scope>NUCLEOTIDE SEQUENCE [LARGE SCALE GENOMIC DNA]</scope>
    <source>
        <strain evidence="2 3">DSM 46740</strain>
    </source>
</reference>
<name>A0ABT9QB69_9ACTN</name>
<evidence type="ECO:0000313" key="3">
    <source>
        <dbReference type="Proteomes" id="UP001225356"/>
    </source>
</evidence>
<organism evidence="2 3">
    <name type="scientific">Streptosporangium lutulentum</name>
    <dbReference type="NCBI Taxonomy" id="1461250"/>
    <lineage>
        <taxon>Bacteria</taxon>
        <taxon>Bacillati</taxon>
        <taxon>Actinomycetota</taxon>
        <taxon>Actinomycetes</taxon>
        <taxon>Streptosporangiales</taxon>
        <taxon>Streptosporangiaceae</taxon>
        <taxon>Streptosporangium</taxon>
    </lineage>
</organism>
<protein>
    <submittedName>
        <fullName evidence="2">Uncharacterized protein</fullName>
    </submittedName>
</protein>
<dbReference type="EMBL" id="JAUSQU010000001">
    <property type="protein sequence ID" value="MDP9843991.1"/>
    <property type="molecule type" value="Genomic_DNA"/>
</dbReference>
<sequence length="102" mass="10908">MAKASGTTEEIAMPAGSPADKDAAVEARRVAERLARDAEAEREPNVFCLPCSERSVILGNGYGAAVHRGSAPPRAEEHPACGQARVPGYDRTFLPQHHPDFL</sequence>
<dbReference type="Proteomes" id="UP001225356">
    <property type="component" value="Unassembled WGS sequence"/>
</dbReference>
<feature type="region of interest" description="Disordered" evidence="1">
    <location>
        <begin position="1"/>
        <end position="24"/>
    </location>
</feature>
<proteinExistence type="predicted"/>
<evidence type="ECO:0000313" key="2">
    <source>
        <dbReference type="EMBL" id="MDP9843991.1"/>
    </source>
</evidence>
<gene>
    <name evidence="2" type="ORF">J2853_003202</name>
</gene>
<accession>A0ABT9QB69</accession>
<evidence type="ECO:0000256" key="1">
    <source>
        <dbReference type="SAM" id="MobiDB-lite"/>
    </source>
</evidence>
<comment type="caution">
    <text evidence="2">The sequence shown here is derived from an EMBL/GenBank/DDBJ whole genome shotgun (WGS) entry which is preliminary data.</text>
</comment>
<keyword evidence="3" id="KW-1185">Reference proteome</keyword>